<evidence type="ECO:0000313" key="1">
    <source>
        <dbReference type="EMBL" id="KAI5425237.1"/>
    </source>
</evidence>
<sequence length="144" mass="16788">MESSMKLGLMAVFAVSGSMVLLAHQVHKRILSNFMKKFEFEMGGIIYPHNRKKLNGNEKHHEAKKKVRFAKKMKEVPMKNKSNNNHRDERMAKRVKAEQVWVIENALKSGCVSKLEDTMPPNRAVLYRGIMNYRHETPSGRFRF</sequence>
<dbReference type="Gramene" id="Psat3g027480.1">
    <property type="protein sequence ID" value="Psat3g027480.1.cds"/>
    <property type="gene ID" value="Psat3g027480"/>
</dbReference>
<dbReference type="Gramene" id="Psat03G0115200-T1">
    <property type="protein sequence ID" value="KAI5425237.1"/>
    <property type="gene ID" value="KIW84_031152"/>
</dbReference>
<dbReference type="Gramene" id="PSAT_LOCUS14105_t1">
    <property type="protein sequence ID" value="CAL5194357.1"/>
    <property type="gene ID" value="PSAT_LOCUS14105"/>
</dbReference>
<organism evidence="1 2">
    <name type="scientific">Pisum sativum</name>
    <name type="common">Garden pea</name>
    <name type="synonym">Lathyrus oleraceus</name>
    <dbReference type="NCBI Taxonomy" id="3888"/>
    <lineage>
        <taxon>Eukaryota</taxon>
        <taxon>Viridiplantae</taxon>
        <taxon>Streptophyta</taxon>
        <taxon>Embryophyta</taxon>
        <taxon>Tracheophyta</taxon>
        <taxon>Spermatophyta</taxon>
        <taxon>Magnoliopsida</taxon>
        <taxon>eudicotyledons</taxon>
        <taxon>Gunneridae</taxon>
        <taxon>Pentapetalae</taxon>
        <taxon>rosids</taxon>
        <taxon>fabids</taxon>
        <taxon>Fabales</taxon>
        <taxon>Fabaceae</taxon>
        <taxon>Papilionoideae</taxon>
        <taxon>50 kb inversion clade</taxon>
        <taxon>NPAAA clade</taxon>
        <taxon>Hologalegina</taxon>
        <taxon>IRL clade</taxon>
        <taxon>Fabeae</taxon>
        <taxon>Lathyrus</taxon>
    </lineage>
</organism>
<reference evidence="1 2" key="1">
    <citation type="journal article" date="2022" name="Nat. Genet.">
        <title>Improved pea reference genome and pan-genome highlight genomic features and evolutionary characteristics.</title>
        <authorList>
            <person name="Yang T."/>
            <person name="Liu R."/>
            <person name="Luo Y."/>
            <person name="Hu S."/>
            <person name="Wang D."/>
            <person name="Wang C."/>
            <person name="Pandey M.K."/>
            <person name="Ge S."/>
            <person name="Xu Q."/>
            <person name="Li N."/>
            <person name="Li G."/>
            <person name="Huang Y."/>
            <person name="Saxena R.K."/>
            <person name="Ji Y."/>
            <person name="Li M."/>
            <person name="Yan X."/>
            <person name="He Y."/>
            <person name="Liu Y."/>
            <person name="Wang X."/>
            <person name="Xiang C."/>
            <person name="Varshney R.K."/>
            <person name="Ding H."/>
            <person name="Gao S."/>
            <person name="Zong X."/>
        </authorList>
    </citation>
    <scope>NUCLEOTIDE SEQUENCE [LARGE SCALE GENOMIC DNA]</scope>
    <source>
        <strain evidence="1 2">cv. Zhongwan 6</strain>
    </source>
</reference>
<proteinExistence type="predicted"/>
<dbReference type="OrthoDB" id="1904110at2759"/>
<dbReference type="PANTHER" id="PTHR33564">
    <property type="entry name" value="TRANSMEMBRANE PROTEIN"/>
    <property type="match status" value="1"/>
</dbReference>
<comment type="caution">
    <text evidence="1">The sequence shown here is derived from an EMBL/GenBank/DDBJ whole genome shotgun (WGS) entry which is preliminary data.</text>
</comment>
<dbReference type="Proteomes" id="UP001058974">
    <property type="component" value="Chromosome 3"/>
</dbReference>
<protein>
    <recommendedName>
        <fullName evidence="3">Transmembrane protein</fullName>
    </recommendedName>
</protein>
<gene>
    <name evidence="1" type="ORF">KIW84_031152</name>
</gene>
<name>A0A9D4XR60_PEA</name>
<evidence type="ECO:0008006" key="3">
    <source>
        <dbReference type="Google" id="ProtNLM"/>
    </source>
</evidence>
<evidence type="ECO:0000313" key="2">
    <source>
        <dbReference type="Proteomes" id="UP001058974"/>
    </source>
</evidence>
<dbReference type="PANTHER" id="PTHR33564:SF8">
    <property type="entry name" value="TRANSMEMBRANE PROTEIN"/>
    <property type="match status" value="1"/>
</dbReference>
<dbReference type="AlphaFoldDB" id="A0A9D4XR60"/>
<dbReference type="EMBL" id="JAMSHJ010000003">
    <property type="protein sequence ID" value="KAI5425237.1"/>
    <property type="molecule type" value="Genomic_DNA"/>
</dbReference>
<keyword evidence="2" id="KW-1185">Reference proteome</keyword>
<accession>A0A9D4XR60</accession>